<dbReference type="Gene3D" id="3.30.450.20">
    <property type="entry name" value="PAS domain"/>
    <property type="match status" value="1"/>
</dbReference>
<dbReference type="GO" id="GO:0016020">
    <property type="term" value="C:membrane"/>
    <property type="evidence" value="ECO:0007669"/>
    <property type="project" value="InterPro"/>
</dbReference>
<dbReference type="PANTHER" id="PTHR43156">
    <property type="entry name" value="STAGE II SPORULATION PROTEIN E-RELATED"/>
    <property type="match status" value="1"/>
</dbReference>
<dbReference type="Gene3D" id="6.10.340.10">
    <property type="match status" value="1"/>
</dbReference>
<name>A0A5C6B5P5_9PLAN</name>
<dbReference type="GO" id="GO:0016791">
    <property type="term" value="F:phosphatase activity"/>
    <property type="evidence" value="ECO:0007669"/>
    <property type="project" value="TreeGrafter"/>
</dbReference>
<dbReference type="InterPro" id="IPR052016">
    <property type="entry name" value="Bact_Sigma-Reg"/>
</dbReference>
<accession>A0A5C6B5P5</accession>
<evidence type="ECO:0000313" key="4">
    <source>
        <dbReference type="EMBL" id="TWU06576.1"/>
    </source>
</evidence>
<protein>
    <submittedName>
        <fullName evidence="4">Phosphoserine phosphatase RsbU</fullName>
        <ecNumber evidence="4">3.1.3.3</ecNumber>
    </submittedName>
</protein>
<dbReference type="CDD" id="cd06225">
    <property type="entry name" value="HAMP"/>
    <property type="match status" value="1"/>
</dbReference>
<dbReference type="Proteomes" id="UP000320735">
    <property type="component" value="Unassembled WGS sequence"/>
</dbReference>
<dbReference type="EC" id="3.1.3.3" evidence="4"/>
<dbReference type="RefSeq" id="WP_146373457.1">
    <property type="nucleotide sequence ID" value="NZ_SJPP01000003.1"/>
</dbReference>
<dbReference type="PANTHER" id="PTHR43156:SF2">
    <property type="entry name" value="STAGE II SPORULATION PROTEIN E"/>
    <property type="match status" value="1"/>
</dbReference>
<dbReference type="PROSITE" id="PS50885">
    <property type="entry name" value="HAMP"/>
    <property type="match status" value="1"/>
</dbReference>
<keyword evidence="2" id="KW-1133">Transmembrane helix</keyword>
<keyword evidence="2" id="KW-0472">Membrane</keyword>
<dbReference type="AlphaFoldDB" id="A0A5C6B5P5"/>
<feature type="transmembrane region" description="Helical" evidence="2">
    <location>
        <begin position="349"/>
        <end position="367"/>
    </location>
</feature>
<dbReference type="SUPFAM" id="SSF81606">
    <property type="entry name" value="PP2C-like"/>
    <property type="match status" value="1"/>
</dbReference>
<dbReference type="SMART" id="SM00331">
    <property type="entry name" value="PP2C_SIG"/>
    <property type="match status" value="1"/>
</dbReference>
<keyword evidence="2" id="KW-0812">Transmembrane</keyword>
<keyword evidence="1 4" id="KW-0378">Hydrolase</keyword>
<keyword evidence="5" id="KW-1185">Reference proteome</keyword>
<evidence type="ECO:0000259" key="3">
    <source>
        <dbReference type="PROSITE" id="PS50885"/>
    </source>
</evidence>
<dbReference type="InterPro" id="IPR036457">
    <property type="entry name" value="PPM-type-like_dom_sf"/>
</dbReference>
<dbReference type="OrthoDB" id="247273at2"/>
<dbReference type="GO" id="GO:0007165">
    <property type="term" value="P:signal transduction"/>
    <property type="evidence" value="ECO:0007669"/>
    <property type="project" value="InterPro"/>
</dbReference>
<feature type="domain" description="HAMP" evidence="3">
    <location>
        <begin position="371"/>
        <end position="424"/>
    </location>
</feature>
<evidence type="ECO:0000256" key="2">
    <source>
        <dbReference type="SAM" id="Phobius"/>
    </source>
</evidence>
<evidence type="ECO:0000256" key="1">
    <source>
        <dbReference type="ARBA" id="ARBA00022801"/>
    </source>
</evidence>
<dbReference type="SUPFAM" id="SSF158472">
    <property type="entry name" value="HAMP domain-like"/>
    <property type="match status" value="1"/>
</dbReference>
<dbReference type="Pfam" id="PF00672">
    <property type="entry name" value="HAMP"/>
    <property type="match status" value="1"/>
</dbReference>
<dbReference type="InterPro" id="IPR001932">
    <property type="entry name" value="PPM-type_phosphatase-like_dom"/>
</dbReference>
<gene>
    <name evidence="4" type="primary">rsbU_5</name>
    <name evidence="4" type="ORF">CA54_49730</name>
</gene>
<proteinExistence type="predicted"/>
<reference evidence="4 5" key="1">
    <citation type="submission" date="2019-02" db="EMBL/GenBank/DDBJ databases">
        <title>Deep-cultivation of Planctomycetes and their phenomic and genomic characterization uncovers novel biology.</title>
        <authorList>
            <person name="Wiegand S."/>
            <person name="Jogler M."/>
            <person name="Boedeker C."/>
            <person name="Pinto D."/>
            <person name="Vollmers J."/>
            <person name="Rivas-Marin E."/>
            <person name="Kohn T."/>
            <person name="Peeters S.H."/>
            <person name="Heuer A."/>
            <person name="Rast P."/>
            <person name="Oberbeckmann S."/>
            <person name="Bunk B."/>
            <person name="Jeske O."/>
            <person name="Meyerdierks A."/>
            <person name="Storesund J.E."/>
            <person name="Kallscheuer N."/>
            <person name="Luecker S."/>
            <person name="Lage O.M."/>
            <person name="Pohl T."/>
            <person name="Merkel B.J."/>
            <person name="Hornburger P."/>
            <person name="Mueller R.-W."/>
            <person name="Bruemmer F."/>
            <person name="Labrenz M."/>
            <person name="Spormann A.M."/>
            <person name="Op Den Camp H."/>
            <person name="Overmann J."/>
            <person name="Amann R."/>
            <person name="Jetten M.S.M."/>
            <person name="Mascher T."/>
            <person name="Medema M.H."/>
            <person name="Devos D.P."/>
            <person name="Kaster A.-K."/>
            <person name="Ovreas L."/>
            <person name="Rohde M."/>
            <person name="Galperin M.Y."/>
            <person name="Jogler C."/>
        </authorList>
    </citation>
    <scope>NUCLEOTIDE SEQUENCE [LARGE SCALE GENOMIC DNA]</scope>
    <source>
        <strain evidence="4 5">CA54</strain>
    </source>
</reference>
<dbReference type="SMART" id="SM00304">
    <property type="entry name" value="HAMP"/>
    <property type="match status" value="1"/>
</dbReference>
<sequence>MTDLVVLLAFTGAVILIATWITGAETIEQLSTSLIERTALRTEGQLQSFFGTVRKQVLVGQGWAATDILDATDYEAMNKLFVPILEQHPQLSSMMVANSNGAEYLLLRDPVDPHVWSNRIVQADAWGKRVYNREWNSETGQLVEGFDTLDYDPRKRIWFQRALDTTTAEPVYWTKPVIFYVTKDPGITASTQWVGPSESPLTTVVAYDLLLMDISRFTTNLNVSKHGKAFVMVEDNETGELNVVGLPRDAGFQSAEAIRDTLTFVPPDAAVADTAAQLPPADSLHIPALTAATQAWKTHGQPDDPLPFSVDGENWWAGFRLFQQGPNRFWIGVVVPEQDFSAGIRRQQILLIGLVIGVLLIGMIRAVTLSRRFSTPIVALVRQSERISRGDLEPQTPIVSEVEEIRRLAEAHDNMREGLKSVIKLEKLERDLDIAREIQLGLLPQQSPQTPEFEIAGWNRPADKTGGDYYDWLVLPNGKTLFTLADVAGHGIGPALIVSVYRAYMRATAGDGTGALNDVIGRLNELLCVDMPEGRFITAVVGVVRSEDCRVELLSAGHAPMFFYESATATLHNWEADDLPLGITGGLTFNDARQIPFAPGDTLVLTTDGFFEATNSADEPYGIETLEQFIRDHHSLPPDEFIQRLYQDVEKHVAGEVQADDLTALVIKRTTNPG</sequence>
<dbReference type="Pfam" id="PF07228">
    <property type="entry name" value="SpoIIE"/>
    <property type="match status" value="1"/>
</dbReference>
<comment type="caution">
    <text evidence="4">The sequence shown here is derived from an EMBL/GenBank/DDBJ whole genome shotgun (WGS) entry which is preliminary data.</text>
</comment>
<dbReference type="Gene3D" id="3.60.40.10">
    <property type="entry name" value="PPM-type phosphatase domain"/>
    <property type="match status" value="1"/>
</dbReference>
<evidence type="ECO:0000313" key="5">
    <source>
        <dbReference type="Proteomes" id="UP000320735"/>
    </source>
</evidence>
<dbReference type="InterPro" id="IPR003660">
    <property type="entry name" value="HAMP_dom"/>
</dbReference>
<organism evidence="4 5">
    <name type="scientific">Symmachiella macrocystis</name>
    <dbReference type="NCBI Taxonomy" id="2527985"/>
    <lineage>
        <taxon>Bacteria</taxon>
        <taxon>Pseudomonadati</taxon>
        <taxon>Planctomycetota</taxon>
        <taxon>Planctomycetia</taxon>
        <taxon>Planctomycetales</taxon>
        <taxon>Planctomycetaceae</taxon>
        <taxon>Symmachiella</taxon>
    </lineage>
</organism>
<dbReference type="EMBL" id="SJPP01000003">
    <property type="protein sequence ID" value="TWU06576.1"/>
    <property type="molecule type" value="Genomic_DNA"/>
</dbReference>